<dbReference type="SUPFAM" id="SSF53850">
    <property type="entry name" value="Periplasmic binding protein-like II"/>
    <property type="match status" value="1"/>
</dbReference>
<sequence>MRQPFRPAPGCIKVRPSCPDARKPFPFQQTQSSKDLSVLTRSAFPLRHVFRTSGRVPRRSGPRQLCLCALLLLSSLEPVAQAASARSSHDATGIGSFFTSVGHGITSVFMPGSASAHGHERARHRRRTVRHHAAAPVAPEPGFGVPEGTIAAHALTSSDNTLRLVEWDGQTTTLQTGSHAAKPAWMAVLVTGTQLAQACAGGWVHTLDDSPTCGIPGGVSDLALTWDRSRLATAPGWQDFWDVARHPGRRGLHFGARTTLEIALLADGVAPQDIYPTLSTQAGVDRAFRKLDLLRPYIVWWTTAADAARIMEQSSALMLSAPSTEVTSVSSRVQAGAASSLFVAGTQNVLRTPLFWAIPANVPADSAHRTLVQLKMHAPHLEDMPGPVPPGNTPTFLTVSDTFWSQHGEALEQQFEARFAPQTP</sequence>
<evidence type="ECO:0000313" key="2">
    <source>
        <dbReference type="Proteomes" id="UP000603665"/>
    </source>
</evidence>
<organism evidence="1 2">
    <name type="scientific">Gluconobacter oxydans</name>
    <name type="common">Gluconobacter suboxydans</name>
    <dbReference type="NCBI Taxonomy" id="442"/>
    <lineage>
        <taxon>Bacteria</taxon>
        <taxon>Pseudomonadati</taxon>
        <taxon>Pseudomonadota</taxon>
        <taxon>Alphaproteobacteria</taxon>
        <taxon>Acetobacterales</taxon>
        <taxon>Acetobacteraceae</taxon>
        <taxon>Gluconobacter</taxon>
    </lineage>
</organism>
<name>A0AB35ARD6_GLUOY</name>
<comment type="caution">
    <text evidence="1">The sequence shown here is derived from an EMBL/GenBank/DDBJ whole genome shotgun (WGS) entry which is preliminary data.</text>
</comment>
<reference evidence="1" key="1">
    <citation type="submission" date="2020-04" db="EMBL/GenBank/DDBJ databases">
        <authorList>
            <person name="Sombolestani A."/>
        </authorList>
    </citation>
    <scope>NUCLEOTIDE SEQUENCE</scope>
    <source>
        <strain evidence="1">LMG1408</strain>
    </source>
</reference>
<dbReference type="Proteomes" id="UP000603665">
    <property type="component" value="Unassembled WGS sequence"/>
</dbReference>
<dbReference type="InterPro" id="IPR006059">
    <property type="entry name" value="SBP"/>
</dbReference>
<proteinExistence type="predicted"/>
<dbReference type="Pfam" id="PF13416">
    <property type="entry name" value="SBP_bac_8"/>
    <property type="match status" value="1"/>
</dbReference>
<gene>
    <name evidence="1" type="ORF">HKD20_13450</name>
</gene>
<dbReference type="EMBL" id="JABCQL010000056">
    <property type="protein sequence ID" value="MBF0857482.1"/>
    <property type="molecule type" value="Genomic_DNA"/>
</dbReference>
<evidence type="ECO:0000313" key="1">
    <source>
        <dbReference type="EMBL" id="MBF0857482.1"/>
    </source>
</evidence>
<protein>
    <submittedName>
        <fullName evidence="1">Extracellular solute-binding protein</fullName>
    </submittedName>
</protein>
<reference evidence="1" key="2">
    <citation type="submission" date="2023-10" db="EMBL/GenBank/DDBJ databases">
        <title>Description of novel Gluconobacter species.</title>
        <authorList>
            <person name="Cleenwerck I."/>
            <person name="Cnockaert M."/>
            <person name="Borremans W."/>
            <person name="Wieme A.D."/>
            <person name="De Vuyst L."/>
            <person name="Vandamme P."/>
        </authorList>
    </citation>
    <scope>NUCLEOTIDE SEQUENCE</scope>
    <source>
        <strain evidence="1">LMG1408</strain>
    </source>
</reference>
<dbReference type="Gene3D" id="3.40.190.10">
    <property type="entry name" value="Periplasmic binding protein-like II"/>
    <property type="match status" value="1"/>
</dbReference>
<dbReference type="AlphaFoldDB" id="A0AB35ARD6"/>
<accession>A0AB35ARD6</accession>